<dbReference type="Gene3D" id="2.70.50.70">
    <property type="match status" value="1"/>
</dbReference>
<keyword evidence="5" id="KW-0325">Glycoprotein</keyword>
<dbReference type="Proteomes" id="UP000469558">
    <property type="component" value="Unassembled WGS sequence"/>
</dbReference>
<dbReference type="InterPro" id="IPR049892">
    <property type="entry name" value="AA9"/>
</dbReference>
<keyword evidence="6" id="KW-0136">Cellulose degradation</keyword>
<dbReference type="PANTHER" id="PTHR33353">
    <property type="entry name" value="PUTATIVE (AFU_ORTHOLOGUE AFUA_1G12560)-RELATED"/>
    <property type="match status" value="1"/>
</dbReference>
<dbReference type="GO" id="GO:0030245">
    <property type="term" value="P:cellulose catabolic process"/>
    <property type="evidence" value="ECO:0007669"/>
    <property type="project" value="UniProtKB-UniRule"/>
</dbReference>
<dbReference type="GO" id="GO:0008810">
    <property type="term" value="F:cellulase activity"/>
    <property type="evidence" value="ECO:0007669"/>
    <property type="project" value="UniProtKB-UniRule"/>
</dbReference>
<comment type="cofactor">
    <cofactor evidence="1">
        <name>Cu(2+)</name>
        <dbReference type="ChEBI" id="CHEBI:29036"/>
    </cofactor>
</comment>
<evidence type="ECO:0000256" key="1">
    <source>
        <dbReference type="ARBA" id="ARBA00001973"/>
    </source>
</evidence>
<accession>A0A8T9BR05</accession>
<sequence>MRFYLGILIPSSASVFIAHGGAWRYEINGVIYEGYHWWENTTDQTTIQRRWPGYDPVVDPYSTSMACNNDATATPSSFHAPIAAGSTITAHYSKNFTVPYGLDPASNWNLWPHDAGPALVYMAACNGPCDTFNPSGAVWFKIFEAGLLSPPVCPFLRGVWITTGISKGEPLSVHILESLRPGQYLIRHELIALHVQDEKQFYPECAQLNVTGSGKDFPGDEYLVAFPGAYNTST</sequence>
<dbReference type="EC" id="1.14.99.56" evidence="6"/>
<feature type="non-terminal residue" evidence="8">
    <location>
        <position position="234"/>
    </location>
</feature>
<proteinExistence type="predicted"/>
<evidence type="ECO:0000313" key="9">
    <source>
        <dbReference type="Proteomes" id="UP000469558"/>
    </source>
</evidence>
<dbReference type="PANTHER" id="PTHR33353:SF19">
    <property type="entry name" value="GLYCOSYLHYDROLASE FAMILY 61-8 PROTEIN"/>
    <property type="match status" value="1"/>
</dbReference>
<dbReference type="GO" id="GO:0030248">
    <property type="term" value="F:cellulose binding"/>
    <property type="evidence" value="ECO:0007669"/>
    <property type="project" value="UniProtKB-UniRule"/>
</dbReference>
<dbReference type="CDD" id="cd21175">
    <property type="entry name" value="LPMO_AA9"/>
    <property type="match status" value="1"/>
</dbReference>
<reference evidence="8 9" key="1">
    <citation type="submission" date="2018-05" db="EMBL/GenBank/DDBJ databases">
        <title>Genome sequencing and assembly of the regulated plant pathogen Lachnellula willkommii and related sister species for the development of diagnostic species identification markers.</title>
        <authorList>
            <person name="Giroux E."/>
            <person name="Bilodeau G."/>
        </authorList>
    </citation>
    <scope>NUCLEOTIDE SEQUENCE [LARGE SCALE GENOMIC DNA]</scope>
    <source>
        <strain evidence="8 9">CBS 268.59</strain>
    </source>
</reference>
<keyword evidence="6" id="KW-0624">Polysaccharide degradation</keyword>
<feature type="domain" description="Auxiliary Activity family 9 catalytic" evidence="7">
    <location>
        <begin position="19"/>
        <end position="233"/>
    </location>
</feature>
<comment type="caution">
    <text evidence="8">The sequence shown here is derived from an EMBL/GenBank/DDBJ whole genome shotgun (WGS) entry which is preliminary data.</text>
</comment>
<dbReference type="Pfam" id="PF03443">
    <property type="entry name" value="AA9"/>
    <property type="match status" value="1"/>
</dbReference>
<evidence type="ECO:0000256" key="5">
    <source>
        <dbReference type="ARBA" id="ARBA00023180"/>
    </source>
</evidence>
<dbReference type="EMBL" id="QGMK01002897">
    <property type="protein sequence ID" value="TVY55379.1"/>
    <property type="molecule type" value="Genomic_DNA"/>
</dbReference>
<comment type="subcellular location">
    <subcellularLocation>
        <location evidence="2 6">Secreted</location>
    </subcellularLocation>
</comment>
<evidence type="ECO:0000313" key="8">
    <source>
        <dbReference type="EMBL" id="TVY55379.1"/>
    </source>
</evidence>
<comment type="domain">
    <text evidence="6">Has a modular structure: an endo-beta-1,4-glucanase catalytic module at the N-terminus, a linker rich in serines and threonines, and a C-terminal carbohydrate-binding module (CBM).</text>
</comment>
<comment type="function">
    <text evidence="6">Lytic polysaccharide monooxygenase (LMPO) that depolymerizes crystalline and amorphous polysaccharides via the oxidation of scissile alpha- or beta-(1-4)-glycosidic bonds, yielding C1 and/or C4 oxidation products. Catalysis by LPMOs requires the reduction of the active-site copper from Cu(II) to Cu(I) by a reducing agent and H(2)O(2) or O(2) as a cosubstrate.</text>
</comment>
<dbReference type="GO" id="GO:0005576">
    <property type="term" value="C:extracellular region"/>
    <property type="evidence" value="ECO:0007669"/>
    <property type="project" value="UniProtKB-SubCell"/>
</dbReference>
<comment type="catalytic activity">
    <reaction evidence="6">
        <text>[(1-&gt;4)-beta-D-glucosyl]n+m + reduced acceptor + O2 = 4-dehydro-beta-D-glucosyl-[(1-&gt;4)-beta-D-glucosyl]n-1 + [(1-&gt;4)-beta-D-glucosyl]m + acceptor + H2O.</text>
        <dbReference type="EC" id="1.14.99.56"/>
    </reaction>
</comment>
<organism evidence="8 9">
    <name type="scientific">Lachnellula suecica</name>
    <dbReference type="NCBI Taxonomy" id="602035"/>
    <lineage>
        <taxon>Eukaryota</taxon>
        <taxon>Fungi</taxon>
        <taxon>Dikarya</taxon>
        <taxon>Ascomycota</taxon>
        <taxon>Pezizomycotina</taxon>
        <taxon>Leotiomycetes</taxon>
        <taxon>Helotiales</taxon>
        <taxon>Lachnaceae</taxon>
        <taxon>Lachnellula</taxon>
    </lineage>
</organism>
<name>A0A8T9BR05_9HELO</name>
<keyword evidence="4 6" id="KW-1015">Disulfide bond</keyword>
<evidence type="ECO:0000259" key="7">
    <source>
        <dbReference type="Pfam" id="PF03443"/>
    </source>
</evidence>
<gene>
    <name evidence="8" type="primary">cel1_2</name>
    <name evidence="8" type="ORF">LSUE1_G009887</name>
</gene>
<dbReference type="InterPro" id="IPR005103">
    <property type="entry name" value="AA9_LPMO"/>
</dbReference>
<protein>
    <recommendedName>
        <fullName evidence="6">AA9 family lytic polysaccharide monooxygenase</fullName>
        <ecNumber evidence="6">1.14.99.56</ecNumber>
    </recommendedName>
    <alternativeName>
        <fullName evidence="6">Endo-beta-1,4-glucanase</fullName>
    </alternativeName>
    <alternativeName>
        <fullName evidence="6">Glycosyl hydrolase 61 family protein</fullName>
    </alternativeName>
</protein>
<evidence type="ECO:0000256" key="2">
    <source>
        <dbReference type="ARBA" id="ARBA00004613"/>
    </source>
</evidence>
<evidence type="ECO:0000256" key="4">
    <source>
        <dbReference type="ARBA" id="ARBA00023157"/>
    </source>
</evidence>
<keyword evidence="3 6" id="KW-0964">Secreted</keyword>
<evidence type="ECO:0000256" key="3">
    <source>
        <dbReference type="ARBA" id="ARBA00022525"/>
    </source>
</evidence>
<dbReference type="AlphaFoldDB" id="A0A8T9BR05"/>
<keyword evidence="6" id="KW-0119">Carbohydrate metabolism</keyword>
<dbReference type="OrthoDB" id="4849160at2759"/>
<keyword evidence="9" id="KW-1185">Reference proteome</keyword>
<evidence type="ECO:0000256" key="6">
    <source>
        <dbReference type="RuleBase" id="RU368122"/>
    </source>
</evidence>